<dbReference type="InterPro" id="IPR013491">
    <property type="entry name" value="Tape_meas_N"/>
</dbReference>
<organism evidence="4 5">
    <name type="scientific">Segatella copri</name>
    <dbReference type="NCBI Taxonomy" id="165179"/>
    <lineage>
        <taxon>Bacteria</taxon>
        <taxon>Pseudomonadati</taxon>
        <taxon>Bacteroidota</taxon>
        <taxon>Bacteroidia</taxon>
        <taxon>Bacteroidales</taxon>
        <taxon>Prevotellaceae</taxon>
        <taxon>Segatella</taxon>
    </lineage>
</organism>
<evidence type="ECO:0000313" key="5">
    <source>
        <dbReference type="Proteomes" id="UP000286077"/>
    </source>
</evidence>
<protein>
    <recommendedName>
        <fullName evidence="3">Tape measure protein N-terminal domain-containing protein</fullName>
    </recommendedName>
</protein>
<proteinExistence type="predicted"/>
<keyword evidence="1" id="KW-0175">Coiled coil</keyword>
<feature type="compositionally biased region" description="Basic and acidic residues" evidence="2">
    <location>
        <begin position="1163"/>
        <end position="1178"/>
    </location>
</feature>
<feature type="coiled-coil region" evidence="1">
    <location>
        <begin position="555"/>
        <end position="604"/>
    </location>
</feature>
<name>A0AA92U2F5_9BACT</name>
<accession>A0AA92U2F5</accession>
<evidence type="ECO:0000313" key="4">
    <source>
        <dbReference type="EMBL" id="RGW66599.1"/>
    </source>
</evidence>
<reference evidence="4 5" key="1">
    <citation type="submission" date="2018-08" db="EMBL/GenBank/DDBJ databases">
        <title>A genome reference for cultivated species of the human gut microbiota.</title>
        <authorList>
            <person name="Zou Y."/>
            <person name="Xue W."/>
            <person name="Luo G."/>
        </authorList>
    </citation>
    <scope>NUCLEOTIDE SEQUENCE [LARGE SCALE GENOMIC DNA]</scope>
    <source>
        <strain evidence="4 5">AF11-14</strain>
    </source>
</reference>
<feature type="compositionally biased region" description="Polar residues" evidence="2">
    <location>
        <begin position="1346"/>
        <end position="1357"/>
    </location>
</feature>
<dbReference type="RefSeq" id="WP_118140877.1">
    <property type="nucleotide sequence ID" value="NZ_QSAQ01000031.1"/>
</dbReference>
<dbReference type="PANTHER" id="PTHR23159">
    <property type="entry name" value="CENTROSOMAL PROTEIN 2"/>
    <property type="match status" value="1"/>
</dbReference>
<feature type="domain" description="Tape measure protein N-terminal" evidence="3">
    <location>
        <begin position="231"/>
        <end position="416"/>
    </location>
</feature>
<feature type="coiled-coil region" evidence="1">
    <location>
        <begin position="653"/>
        <end position="697"/>
    </location>
</feature>
<evidence type="ECO:0000259" key="3">
    <source>
        <dbReference type="Pfam" id="PF20155"/>
    </source>
</evidence>
<comment type="caution">
    <text evidence="4">The sequence shown here is derived from an EMBL/GenBank/DDBJ whole genome shotgun (WGS) entry which is preliminary data.</text>
</comment>
<feature type="region of interest" description="Disordered" evidence="2">
    <location>
        <begin position="1096"/>
        <end position="1179"/>
    </location>
</feature>
<gene>
    <name evidence="4" type="ORF">DWV60_11775</name>
</gene>
<evidence type="ECO:0000256" key="1">
    <source>
        <dbReference type="SAM" id="Coils"/>
    </source>
</evidence>
<dbReference type="EMBL" id="QSAQ01000031">
    <property type="protein sequence ID" value="RGW66599.1"/>
    <property type="molecule type" value="Genomic_DNA"/>
</dbReference>
<sequence length="2087" mass="229921">MAELRFDVKANFEEVTKLRSECEKLRAELLKTNKSTDPAIVADLTEKYADASNRLKDLTQAASRAAYVMSSEFNKKMQAAAREVYSYELQMQATKDRIEKIQQQITNKRLTLGVTTDKSSIESLQKNIDYLKGSLAGQTAQLKNLEGGAVGARQTLENMRNEYVLYAGSANPAKEATNMLTDSMSQMIERMKAAPTAGEGMTSLFQRVTGDAHMLSATLLGGLGFEQLAGSIFNTRSQFQQLEISFNTMLGSADKSKQLMDELIQTAAHTPFDMSSITGGAKQLLAYGTEAKDVNKTLVQLGDIASGLNIPLGDLVYLYGTTVSQGRMFTMDLRQFMGRGVPLAEELGKILHQNTTEVQESVSKGKVTSDIFKEAIANMTQAGGRFGGLMEQQSKTFEGQWSNIGDSIQQMFNEIGKKSEGVFSSGLSIISAMVENWQEVIKVIGVATVAVGSYRASLMAAASIRKAEEAQQADDMMKGIDAEIKRLQDLENSNYKSLGKDKKQERVSKQQDLASIVGDTAVSDDFVKARLDAAEQEGVISAQMRSQLETKRELLQAQQQATAQSQIELDEEKRKTEELRQQKIESLKDDLKTTTEKISNLDDRDVELARQYTSALNDLQDAQDAFAEAQKLVEETAGGANLAFDAEGNAVNALEAKERLETATKQVNAAQTKISTIESERKTIAQTKENLSKQQATIQNNINTVSQASNTTAKKAGILATTTATIKNALYAAGTKYTTTVVNLFSSAVRSSGNALKSLWAAMAANPIGALITLGTTLYSVFSMFGDETEEISADTTHFGETTSLTSKKVETLMNVLRNTNESTDAHKKAKDELIGVYEQYGIKCDNEKDNLETLKNKHDAFIASLQLENAEREKANALMSISSQYEEARKNLDKDFSDSLGGSWLDFGQHIDKEDISAVQMMFNSLVSDDALTKIDSLRQKMDSAKKGTLEYANAAQEYDAALRNLLVPFEEWGKKMGYNSFVMASLRSSILKHIDSINSLNESYKKAEDAIYKGSTATVDWNNSQAKARWIVNKNKQSIQELVEQTDNLINLWNKEYGLNLKIHYDDSEIPNWMKSMTTKELRNLISRREADILQQENHEKKTGHKLVTRSGGKFRSRTENQTDVAMAKSIIQSRTPKSSTTTKSNTTHTTPKKTGTTDDPQARAYERKKAEEDYSKSISSYSEKAIQDMTKNRINAMNEGYSKELAQITENADKERKAVEDGIDKLVEARKKRDQAVWVNSGKGRKANMWKQSKTDEEYKNEVLNETMKDSKGNPVKVNGMNMTIGMSVANQMNAIRDKAVKQNEDVLAKEAQSMYDYLKTYGTFQEQKLAIAADYAKRISEVENSTDSDSSKQWKIKSLKEEQKKETDSVEASAIMQKIDWYQVFGNVGGIMKDVLVPLLADLDKFVGTDKFQNLGADQQKSIVDAMQNIRNSIGNTSDLGWKDLARDVVAYQDALKNAKVAQDEYTKTETLLIPRIKVLQEQIENAKKSGNVAEQTRLQEELNKVQGQLAESGKKIVTANTKVRTSGQKLAQTTQNVTQPISAIHEFLSTSGLSDLASLWDSFDQLKGGIDGLKALKEAKNAADGLKDMGKEAADAAADAGKKAGDALSEGLSKAGLIGQIVSAILKILDVLKDGIGTLISSLIDTVLNAVNGILKNILSGDFITQIGGSLVSGIGNILNTISFGGFNSLFGVGGNAKEVNRTIDKLTDRNEILTDAIDKLRDSIDKNSGIKAVEDAKKAENLQKEKEQNLKSIMEAQMGYHGSHHSFNAYFRGFSQEQIKKVSDAIGRQWNGNLNDLQSADEAAAILQNPDMVEAIKNTGKGGYGGRVLEKLKDYAAEAGTLEEIADDLAESLTQISFDSLKSEFIDTLMDMNSSAQDFSDNFSKMLMQAVLKAKVDDLLGNDMQAFYDEWAERAEANGGKLSKTDITALKGKYDEMVQEGLKIRDEVAEITGYKQSYEQSASSGSFESMSQDTGDELNGRFTAVQIATEGTYEETKLINTKLDAIAAREGGAEGSLLTASVNTIMGNVGNIWLAVDEGRTILAQSLMYLQSIDERQERWHKPMLQAFNDIHDLKDKMSRL</sequence>
<evidence type="ECO:0000256" key="2">
    <source>
        <dbReference type="SAM" id="MobiDB-lite"/>
    </source>
</evidence>
<dbReference type="PANTHER" id="PTHR23159:SF31">
    <property type="entry name" value="CENTROSOME-ASSOCIATED PROTEIN CEP250 ISOFORM X1"/>
    <property type="match status" value="1"/>
</dbReference>
<feature type="region of interest" description="Disordered" evidence="2">
    <location>
        <begin position="1346"/>
        <end position="1366"/>
    </location>
</feature>
<feature type="compositionally biased region" description="Basic residues" evidence="2">
    <location>
        <begin position="1104"/>
        <end position="1118"/>
    </location>
</feature>
<feature type="coiled-coil region" evidence="1">
    <location>
        <begin position="8"/>
        <end position="111"/>
    </location>
</feature>
<dbReference type="Proteomes" id="UP000286077">
    <property type="component" value="Unassembled WGS sequence"/>
</dbReference>
<feature type="coiled-coil region" evidence="1">
    <location>
        <begin position="1702"/>
        <end position="1762"/>
    </location>
</feature>
<feature type="coiled-coil region" evidence="1">
    <location>
        <begin position="838"/>
        <end position="888"/>
    </location>
</feature>
<feature type="compositionally biased region" description="Low complexity" evidence="2">
    <location>
        <begin position="1136"/>
        <end position="1157"/>
    </location>
</feature>
<dbReference type="Pfam" id="PF20155">
    <property type="entry name" value="TMP_3"/>
    <property type="match status" value="1"/>
</dbReference>